<sequence>MTVWAGDLAPPTGPVVLTVSGSLERTNARHQASFDRQMLAQLPQSSVTTLTPWTERPHRYQGVLLTDLLRHLGASGSRVKAIALNDYFTHLDLSELSRFPLLLATRVNGREMRIRDKGPIWLILPLSDFPELDQPSFHEKMIWQLRRLELLP</sequence>
<evidence type="ECO:0000313" key="1">
    <source>
        <dbReference type="EMBL" id="TKB48796.1"/>
    </source>
</evidence>
<evidence type="ECO:0008006" key="3">
    <source>
        <dbReference type="Google" id="ProtNLM"/>
    </source>
</evidence>
<dbReference type="EMBL" id="SWCI01000006">
    <property type="protein sequence ID" value="TKB48796.1"/>
    <property type="molecule type" value="Genomic_DNA"/>
</dbReference>
<dbReference type="Proteomes" id="UP000305674">
    <property type="component" value="Unassembled WGS sequence"/>
</dbReference>
<organism evidence="1 2">
    <name type="scientific">Ferrimonas sediminicola</name>
    <dbReference type="NCBI Taxonomy" id="2569538"/>
    <lineage>
        <taxon>Bacteria</taxon>
        <taxon>Pseudomonadati</taxon>
        <taxon>Pseudomonadota</taxon>
        <taxon>Gammaproteobacteria</taxon>
        <taxon>Alteromonadales</taxon>
        <taxon>Ferrimonadaceae</taxon>
        <taxon>Ferrimonas</taxon>
    </lineage>
</organism>
<dbReference type="AlphaFoldDB" id="A0A4U1BCT5"/>
<evidence type="ECO:0000313" key="2">
    <source>
        <dbReference type="Proteomes" id="UP000305674"/>
    </source>
</evidence>
<proteinExistence type="predicted"/>
<reference evidence="1 2" key="1">
    <citation type="submission" date="2019-04" db="EMBL/GenBank/DDBJ databases">
        <authorList>
            <person name="Hwang J.C."/>
        </authorList>
    </citation>
    <scope>NUCLEOTIDE SEQUENCE [LARGE SCALE GENOMIC DNA]</scope>
    <source>
        <strain evidence="1 2">IMCC35001</strain>
    </source>
</reference>
<keyword evidence="2" id="KW-1185">Reference proteome</keyword>
<dbReference type="Gene3D" id="3.90.420.10">
    <property type="entry name" value="Oxidoreductase, molybdopterin-binding domain"/>
    <property type="match status" value="1"/>
</dbReference>
<gene>
    <name evidence="1" type="ORF">FCL40_11065</name>
</gene>
<dbReference type="InterPro" id="IPR036374">
    <property type="entry name" value="OxRdtase_Mopterin-bd_sf"/>
</dbReference>
<name>A0A4U1BCT5_9GAMM</name>
<accession>A0A4U1BCT5</accession>
<dbReference type="SUPFAM" id="SSF56524">
    <property type="entry name" value="Oxidoreductase molybdopterin-binding domain"/>
    <property type="match status" value="1"/>
</dbReference>
<protein>
    <recommendedName>
        <fullName evidence="3">Oxidoreductase molybdopterin-binding domain-containing protein</fullName>
    </recommendedName>
</protein>
<dbReference type="OrthoDB" id="9798763at2"/>
<comment type="caution">
    <text evidence="1">The sequence shown here is derived from an EMBL/GenBank/DDBJ whole genome shotgun (WGS) entry which is preliminary data.</text>
</comment>